<comment type="subcellular location">
    <subcellularLocation>
        <location evidence="1">Endoplasmic reticulum membrane</location>
        <topology evidence="1">Single-pass membrane protein</topology>
    </subcellularLocation>
</comment>
<reference evidence="11 12" key="1">
    <citation type="journal article" date="2011" name="Proc. Natl. Acad. Sci. U.S.A.">
        <title>Evolutionary erosion of yeast sex chromosomes by mating-type switching accidents.</title>
        <authorList>
            <person name="Gordon J.L."/>
            <person name="Armisen D."/>
            <person name="Proux-Wera E."/>
            <person name="Oheigeartaigh S.S."/>
            <person name="Byrne K.P."/>
            <person name="Wolfe K.H."/>
        </authorList>
    </citation>
    <scope>NUCLEOTIDE SEQUENCE [LARGE SCALE GENOMIC DNA]</scope>
    <source>
        <strain evidence="12">ATCC 10597 / BCRC 20456 / CBS 421 / NBRC 0211 / NRRL Y-12639</strain>
    </source>
</reference>
<evidence type="ECO:0000256" key="4">
    <source>
        <dbReference type="ARBA" id="ARBA00022692"/>
    </source>
</evidence>
<evidence type="ECO:0000256" key="2">
    <source>
        <dbReference type="ARBA" id="ARBA00005619"/>
    </source>
</evidence>
<keyword evidence="9" id="KW-0472">Membrane</keyword>
<protein>
    <recommendedName>
        <fullName evidence="3">Signal recognition particle receptor subunit beta</fullName>
    </recommendedName>
</protein>
<dbReference type="STRING" id="1071378.G0W8D6"/>
<proteinExistence type="inferred from homology"/>
<dbReference type="Proteomes" id="UP000000689">
    <property type="component" value="Chromosome 3"/>
</dbReference>
<dbReference type="OrthoDB" id="41266at2759"/>
<keyword evidence="12" id="KW-1185">Reference proteome</keyword>
<name>G0W8D6_NAUDC</name>
<dbReference type="Gene3D" id="3.40.50.300">
    <property type="entry name" value="P-loop containing nucleotide triphosphate hydrolases"/>
    <property type="match status" value="1"/>
</dbReference>
<evidence type="ECO:0000256" key="9">
    <source>
        <dbReference type="ARBA" id="ARBA00023136"/>
    </source>
</evidence>
<evidence type="ECO:0000313" key="12">
    <source>
        <dbReference type="Proteomes" id="UP000000689"/>
    </source>
</evidence>
<dbReference type="HOGENOM" id="CLU_091084_1_0_1"/>
<dbReference type="GeneID" id="11496762"/>
<keyword evidence="7" id="KW-1133">Transmembrane helix</keyword>
<evidence type="ECO:0000256" key="10">
    <source>
        <dbReference type="ARBA" id="ARBA00023170"/>
    </source>
</evidence>
<dbReference type="RefSeq" id="XP_003669290.1">
    <property type="nucleotide sequence ID" value="XM_003669242.1"/>
</dbReference>
<evidence type="ECO:0000256" key="7">
    <source>
        <dbReference type="ARBA" id="ARBA00022989"/>
    </source>
</evidence>
<keyword evidence="8" id="KW-0342">GTP-binding</keyword>
<dbReference type="OMA" id="CWIDERA"/>
<dbReference type="GO" id="GO:0005047">
    <property type="term" value="F:signal recognition particle binding"/>
    <property type="evidence" value="ECO:0007669"/>
    <property type="project" value="EnsemblFungi"/>
</dbReference>
<dbReference type="SUPFAM" id="SSF52540">
    <property type="entry name" value="P-loop containing nucleoside triphosphate hydrolases"/>
    <property type="match status" value="1"/>
</dbReference>
<keyword evidence="5" id="KW-0547">Nucleotide-binding</keyword>
<dbReference type="InterPro" id="IPR019009">
    <property type="entry name" value="SRP_receptor_beta_su"/>
</dbReference>
<dbReference type="AlphaFoldDB" id="G0W8D6"/>
<keyword evidence="4" id="KW-0812">Transmembrane</keyword>
<evidence type="ECO:0000256" key="8">
    <source>
        <dbReference type="ARBA" id="ARBA00023134"/>
    </source>
</evidence>
<comment type="similarity">
    <text evidence="2">Belongs to the SRP receptor beta subunit family.</text>
</comment>
<dbReference type="GO" id="GO:0042802">
    <property type="term" value="F:identical protein binding"/>
    <property type="evidence" value="ECO:0007669"/>
    <property type="project" value="EnsemblFungi"/>
</dbReference>
<dbReference type="GO" id="GO:0005525">
    <property type="term" value="F:GTP binding"/>
    <property type="evidence" value="ECO:0007669"/>
    <property type="project" value="UniProtKB-KW"/>
</dbReference>
<dbReference type="GO" id="GO:0045047">
    <property type="term" value="P:protein targeting to ER"/>
    <property type="evidence" value="ECO:0007669"/>
    <property type="project" value="EnsemblFungi"/>
</dbReference>
<evidence type="ECO:0000256" key="6">
    <source>
        <dbReference type="ARBA" id="ARBA00022824"/>
    </source>
</evidence>
<gene>
    <name evidence="11" type="primary">NDAI0C03870</name>
    <name evidence="11" type="ordered locus">NDAI_0C03870</name>
</gene>
<dbReference type="EMBL" id="HE580269">
    <property type="protein sequence ID" value="CCD24047.1"/>
    <property type="molecule type" value="Genomic_DNA"/>
</dbReference>
<dbReference type="CDD" id="cd04105">
    <property type="entry name" value="SR_beta"/>
    <property type="match status" value="1"/>
</dbReference>
<keyword evidence="10" id="KW-0675">Receptor</keyword>
<dbReference type="InterPro" id="IPR027417">
    <property type="entry name" value="P-loop_NTPase"/>
</dbReference>
<dbReference type="KEGG" id="ndi:NDAI_0C03870"/>
<evidence type="ECO:0000256" key="1">
    <source>
        <dbReference type="ARBA" id="ARBA00004389"/>
    </source>
</evidence>
<accession>G0W8D6</accession>
<evidence type="ECO:0000313" key="11">
    <source>
        <dbReference type="EMBL" id="CCD24047.1"/>
    </source>
</evidence>
<dbReference type="eggNOG" id="KOG0090">
    <property type="taxonomic scope" value="Eukaryota"/>
</dbReference>
<sequence length="253" mass="28094">MTMLDLNNAILVSLLVIALTTLLLFVSLRKATTSAAGKEGIISNKKPIFVIAGPSNSGKTSLFTLLSNNKQRPTVTSLDVSKLENLDNRINVIEFPGHFKLRYKLIDFLKKNPKIAGVIYVVDSTVDPKELTKTAEFLLDVLLITESKKNMEPNILIACNKSESFSSRPPLRIKEALETEISKIIVRKKKSIGDVNIITQDGTDESNELEMLKELSSSGKFSFNLLEGSVDAISGSVLKKDIVKWQEWIEEQL</sequence>
<dbReference type="GO" id="GO:0005785">
    <property type="term" value="C:signal recognition particle receptor complex"/>
    <property type="evidence" value="ECO:0007669"/>
    <property type="project" value="EnsemblFungi"/>
</dbReference>
<evidence type="ECO:0000256" key="3">
    <source>
        <dbReference type="ARBA" id="ARBA00020256"/>
    </source>
</evidence>
<keyword evidence="6" id="KW-0256">Endoplasmic reticulum</keyword>
<evidence type="ECO:0000256" key="5">
    <source>
        <dbReference type="ARBA" id="ARBA00022741"/>
    </source>
</evidence>
<dbReference type="Pfam" id="PF09439">
    <property type="entry name" value="SRPRB"/>
    <property type="match status" value="1"/>
</dbReference>
<organism evidence="11 12">
    <name type="scientific">Naumovozyma dairenensis (strain ATCC 10597 / BCRC 20456 / CBS 421 / NBRC 0211 / NRRL Y-12639)</name>
    <name type="common">Saccharomyces dairenensis</name>
    <dbReference type="NCBI Taxonomy" id="1071378"/>
    <lineage>
        <taxon>Eukaryota</taxon>
        <taxon>Fungi</taxon>
        <taxon>Dikarya</taxon>
        <taxon>Ascomycota</taxon>
        <taxon>Saccharomycotina</taxon>
        <taxon>Saccharomycetes</taxon>
        <taxon>Saccharomycetales</taxon>
        <taxon>Saccharomycetaceae</taxon>
        <taxon>Naumovozyma</taxon>
    </lineage>
</organism>